<sequence length="262" mass="27967">MSGQLELRLEVIPGVLKASWIPLSGKAVVPQTILNSGDAPAILQGTKAGQPLSLKVPVWPVTRRQEVLRRLALSPNEMYALLQGHLSGLNELELLPTDTELAHASFDQAGGGNMEEALKQVKKRLAEEPLLALALRGLTKAELLDGIFSLWAEEENETADDVGTTPTSGLAAELARLERKGPAVSSGEWLAEAAAEGSLHQPGPLFHEIEARPFPSLSVVAVATEDWAALLPKTTRVQEGLTLIMQRVAQAAAGRAGHSPKR</sequence>
<reference evidence="1 2" key="1">
    <citation type="submission" date="2019-11" db="EMBL/GenBank/DDBJ databases">
        <title>Paenibacillus monticola sp. nov., a novel PGPR strain isolated from mountain sample in China.</title>
        <authorList>
            <person name="Zhao Q."/>
            <person name="Li H.-P."/>
            <person name="Zhang J.-L."/>
        </authorList>
    </citation>
    <scope>NUCLEOTIDE SEQUENCE [LARGE SCALE GENOMIC DNA]</scope>
    <source>
        <strain evidence="1 2">LC-T2</strain>
    </source>
</reference>
<dbReference type="RefSeq" id="WP_154120977.1">
    <property type="nucleotide sequence ID" value="NZ_WJXB01000009.1"/>
</dbReference>
<dbReference type="Proteomes" id="UP000463051">
    <property type="component" value="Unassembled WGS sequence"/>
</dbReference>
<proteinExistence type="predicted"/>
<dbReference type="EMBL" id="WJXB01000009">
    <property type="protein sequence ID" value="MRN55460.1"/>
    <property type="molecule type" value="Genomic_DNA"/>
</dbReference>
<dbReference type="AlphaFoldDB" id="A0A7X2H8P2"/>
<evidence type="ECO:0000313" key="1">
    <source>
        <dbReference type="EMBL" id="MRN55460.1"/>
    </source>
</evidence>
<keyword evidence="2" id="KW-1185">Reference proteome</keyword>
<accession>A0A7X2H8P2</accession>
<name>A0A7X2H8P2_9BACL</name>
<protein>
    <submittedName>
        <fullName evidence="1">Uncharacterized protein</fullName>
    </submittedName>
</protein>
<gene>
    <name evidence="1" type="ORF">GJB61_20980</name>
</gene>
<organism evidence="1 2">
    <name type="scientific">Paenibacillus monticola</name>
    <dbReference type="NCBI Taxonomy" id="2666075"/>
    <lineage>
        <taxon>Bacteria</taxon>
        <taxon>Bacillati</taxon>
        <taxon>Bacillota</taxon>
        <taxon>Bacilli</taxon>
        <taxon>Bacillales</taxon>
        <taxon>Paenibacillaceae</taxon>
        <taxon>Paenibacillus</taxon>
    </lineage>
</organism>
<evidence type="ECO:0000313" key="2">
    <source>
        <dbReference type="Proteomes" id="UP000463051"/>
    </source>
</evidence>
<comment type="caution">
    <text evidence="1">The sequence shown here is derived from an EMBL/GenBank/DDBJ whole genome shotgun (WGS) entry which is preliminary data.</text>
</comment>